<evidence type="ECO:0000259" key="3">
    <source>
        <dbReference type="Pfam" id="PF11274"/>
    </source>
</evidence>
<feature type="region of interest" description="Disordered" evidence="2">
    <location>
        <begin position="501"/>
        <end position="526"/>
    </location>
</feature>
<keyword evidence="5" id="KW-1185">Reference proteome</keyword>
<dbReference type="Pfam" id="PF11274">
    <property type="entry name" value="DUF3074"/>
    <property type="match status" value="1"/>
</dbReference>
<feature type="region of interest" description="Disordered" evidence="2">
    <location>
        <begin position="43"/>
        <end position="88"/>
    </location>
</feature>
<feature type="domain" description="DUF3074" evidence="3">
    <location>
        <begin position="120"/>
        <end position="350"/>
    </location>
</feature>
<dbReference type="EMBL" id="KV744926">
    <property type="protein sequence ID" value="OCK81289.1"/>
    <property type="molecule type" value="Genomic_DNA"/>
</dbReference>
<feature type="coiled-coil region" evidence="1">
    <location>
        <begin position="547"/>
        <end position="622"/>
    </location>
</feature>
<dbReference type="SUPFAM" id="SSF55961">
    <property type="entry name" value="Bet v1-like"/>
    <property type="match status" value="1"/>
</dbReference>
<proteinExistence type="predicted"/>
<feature type="compositionally biased region" description="Basic and acidic residues" evidence="2">
    <location>
        <begin position="663"/>
        <end position="679"/>
    </location>
</feature>
<feature type="compositionally biased region" description="Low complexity" evidence="2">
    <location>
        <begin position="647"/>
        <end position="659"/>
    </location>
</feature>
<name>A0A8E2JGN6_9PEZI</name>
<organism evidence="4 5">
    <name type="scientific">Lepidopterella palustris CBS 459.81</name>
    <dbReference type="NCBI Taxonomy" id="1314670"/>
    <lineage>
        <taxon>Eukaryota</taxon>
        <taxon>Fungi</taxon>
        <taxon>Dikarya</taxon>
        <taxon>Ascomycota</taxon>
        <taxon>Pezizomycotina</taxon>
        <taxon>Dothideomycetes</taxon>
        <taxon>Pleosporomycetidae</taxon>
        <taxon>Mytilinidiales</taxon>
        <taxon>Argynnaceae</taxon>
        <taxon>Lepidopterella</taxon>
    </lineage>
</organism>
<evidence type="ECO:0000256" key="1">
    <source>
        <dbReference type="SAM" id="Coils"/>
    </source>
</evidence>
<feature type="compositionally biased region" description="Low complexity" evidence="2">
    <location>
        <begin position="459"/>
        <end position="471"/>
    </location>
</feature>
<feature type="compositionally biased region" description="Basic and acidic residues" evidence="2">
    <location>
        <begin position="292"/>
        <end position="302"/>
    </location>
</feature>
<evidence type="ECO:0000313" key="5">
    <source>
        <dbReference type="Proteomes" id="UP000250266"/>
    </source>
</evidence>
<feature type="region of interest" description="Disordered" evidence="2">
    <location>
        <begin position="452"/>
        <end position="471"/>
    </location>
</feature>
<dbReference type="OrthoDB" id="5403181at2759"/>
<dbReference type="Gene3D" id="3.30.530.20">
    <property type="match status" value="1"/>
</dbReference>
<dbReference type="PANTHER" id="PTHR40370:SF1">
    <property type="entry name" value="DUF3074 DOMAIN-CONTAINING PROTEIN"/>
    <property type="match status" value="1"/>
</dbReference>
<dbReference type="AlphaFoldDB" id="A0A8E2JGN6"/>
<sequence>MSQLHEALSTLRPKDFADVPLDELNVFLADIFAQAELIANSVPPPPGGCDFQSSRRSRSDVNGATSASEITVSPARPPPPAPAHAELQQSWGKPLKLSAKDSVLGISVFKMAGSDRHGAWFARRSIHEGLGFEKWRRAMMREFPESLAIQGGPGEGNVRGIGGDRRLESKTVNGVGKLEVYQLSAQFPGPTAPREFITLLLTSDNCLTEASKVSNNIPRHYMVVSIPVSHPDAPQRNGLVRGFYESVELIREIPLTPSKSSSTANLLQSERSPSRVRAGTIGFAESRGPNAKGERIDIHPDASDDNPETNPVEWIMVTRSDPGGGIPRFMVERNTPSSIVVDAGKFLDWACAKDEFLGLEEDEEVEGLQVVAQDHVRKSFESGRSFSASQANGYLAGVGTSIADKAKPATFQHPTQEYNQSQNGTISSIASVVESGITNYAPEIVQKNLPPALQHTDSHSSSSTEVSSLDSFASAEQFNTAEEVIPNAGGDDSKELQKIESKKRQLDAKLAESREKETMHRRDASLKSEKELVKVTEKHTRERKKQEERFAKEVKKLEERREKETRKLIAKRAKEVDKNIIMKAQKERDEWKVKAEAAEKENALLKEQIGELQRENTTLVARIGKTDGGLDVLRRVKEELEGKGRARASSRASATSRASRGSKNSELHSPSEKDSLSKV</sequence>
<reference evidence="4 5" key="1">
    <citation type="journal article" date="2016" name="Nat. Commun.">
        <title>Ectomycorrhizal ecology is imprinted in the genome of the dominant symbiotic fungus Cenococcum geophilum.</title>
        <authorList>
            <consortium name="DOE Joint Genome Institute"/>
            <person name="Peter M."/>
            <person name="Kohler A."/>
            <person name="Ohm R.A."/>
            <person name="Kuo A."/>
            <person name="Krutzmann J."/>
            <person name="Morin E."/>
            <person name="Arend M."/>
            <person name="Barry K.W."/>
            <person name="Binder M."/>
            <person name="Choi C."/>
            <person name="Clum A."/>
            <person name="Copeland A."/>
            <person name="Grisel N."/>
            <person name="Haridas S."/>
            <person name="Kipfer T."/>
            <person name="LaButti K."/>
            <person name="Lindquist E."/>
            <person name="Lipzen A."/>
            <person name="Maire R."/>
            <person name="Meier B."/>
            <person name="Mihaltcheva S."/>
            <person name="Molinier V."/>
            <person name="Murat C."/>
            <person name="Poggeler S."/>
            <person name="Quandt C.A."/>
            <person name="Sperisen C."/>
            <person name="Tritt A."/>
            <person name="Tisserant E."/>
            <person name="Crous P.W."/>
            <person name="Henrissat B."/>
            <person name="Nehls U."/>
            <person name="Egli S."/>
            <person name="Spatafora J.W."/>
            <person name="Grigoriev I.V."/>
            <person name="Martin F.M."/>
        </authorList>
    </citation>
    <scope>NUCLEOTIDE SEQUENCE [LARGE SCALE GENOMIC DNA]</scope>
    <source>
        <strain evidence="4 5">CBS 459.81</strain>
    </source>
</reference>
<evidence type="ECO:0000313" key="4">
    <source>
        <dbReference type="EMBL" id="OCK81289.1"/>
    </source>
</evidence>
<keyword evidence="1" id="KW-0175">Coiled coil</keyword>
<feature type="compositionally biased region" description="Polar residues" evidence="2">
    <location>
        <begin position="60"/>
        <end position="71"/>
    </location>
</feature>
<feature type="region of interest" description="Disordered" evidence="2">
    <location>
        <begin position="284"/>
        <end position="310"/>
    </location>
</feature>
<feature type="region of interest" description="Disordered" evidence="2">
    <location>
        <begin position="639"/>
        <end position="679"/>
    </location>
</feature>
<dbReference type="PANTHER" id="PTHR40370">
    <property type="entry name" value="EXPRESSED PROTEIN"/>
    <property type="match status" value="1"/>
</dbReference>
<gene>
    <name evidence="4" type="ORF">K432DRAFT_381439</name>
</gene>
<evidence type="ECO:0000256" key="2">
    <source>
        <dbReference type="SAM" id="MobiDB-lite"/>
    </source>
</evidence>
<dbReference type="InterPro" id="IPR024500">
    <property type="entry name" value="DUF3074"/>
</dbReference>
<accession>A0A8E2JGN6</accession>
<protein>
    <recommendedName>
        <fullName evidence="3">DUF3074 domain-containing protein</fullName>
    </recommendedName>
</protein>
<dbReference type="InterPro" id="IPR023393">
    <property type="entry name" value="START-like_dom_sf"/>
</dbReference>
<dbReference type="Proteomes" id="UP000250266">
    <property type="component" value="Unassembled WGS sequence"/>
</dbReference>